<dbReference type="PANTHER" id="PTHR38813">
    <property type="match status" value="1"/>
</dbReference>
<dbReference type="InterPro" id="IPR035093">
    <property type="entry name" value="RelE/ParE_toxin_dom_sf"/>
</dbReference>
<keyword evidence="2" id="KW-0540">Nuclease</keyword>
<name>A0A397NL02_9SPHN</name>
<dbReference type="Gene3D" id="3.30.2310.20">
    <property type="entry name" value="RelE-like"/>
    <property type="match status" value="1"/>
</dbReference>
<comment type="caution">
    <text evidence="2">The sequence shown here is derived from an EMBL/GenBank/DDBJ whole genome shotgun (WGS) entry which is preliminary data.</text>
</comment>
<dbReference type="InterPro" id="IPR007712">
    <property type="entry name" value="RelE/ParE_toxin"/>
</dbReference>
<dbReference type="OrthoDB" id="428094at2"/>
<keyword evidence="2" id="KW-0378">Hydrolase</keyword>
<reference evidence="2 3" key="1">
    <citation type="submission" date="2018-08" db="EMBL/GenBank/DDBJ databases">
        <title>Genomic Encyclopedia of Type Strains, Phase IV (KMG-IV): sequencing the most valuable type-strain genomes for metagenomic binning, comparative biology and taxonomic classification.</title>
        <authorList>
            <person name="Goeker M."/>
        </authorList>
    </citation>
    <scope>NUCLEOTIDE SEQUENCE [LARGE SCALE GENOMIC DNA]</scope>
    <source>
        <strain evidence="2 3">DSM 25527</strain>
    </source>
</reference>
<evidence type="ECO:0000313" key="2">
    <source>
        <dbReference type="EMBL" id="RIA35375.1"/>
    </source>
</evidence>
<dbReference type="PANTHER" id="PTHR38813:SF1">
    <property type="entry name" value="TOXIN RELE1-RELATED"/>
    <property type="match status" value="1"/>
</dbReference>
<dbReference type="Pfam" id="PF05016">
    <property type="entry name" value="ParE_toxin"/>
    <property type="match status" value="1"/>
</dbReference>
<dbReference type="AlphaFoldDB" id="A0A397NL02"/>
<protein>
    <submittedName>
        <fullName evidence="2">mRNA-degrading endonuclease RelE of RelBE toxin-antitoxin system</fullName>
    </submittedName>
</protein>
<dbReference type="RefSeq" id="WP_119037788.1">
    <property type="nucleotide sequence ID" value="NZ_QXDC01000007.1"/>
</dbReference>
<dbReference type="EMBL" id="QXDC01000007">
    <property type="protein sequence ID" value="RIA35375.1"/>
    <property type="molecule type" value="Genomic_DNA"/>
</dbReference>
<keyword evidence="2" id="KW-0255">Endonuclease</keyword>
<evidence type="ECO:0000256" key="1">
    <source>
        <dbReference type="ARBA" id="ARBA00022649"/>
    </source>
</evidence>
<organism evidence="2 3">
    <name type="scientific">Hephaestia caeni</name>
    <dbReference type="NCBI Taxonomy" id="645617"/>
    <lineage>
        <taxon>Bacteria</taxon>
        <taxon>Pseudomonadati</taxon>
        <taxon>Pseudomonadota</taxon>
        <taxon>Alphaproteobacteria</taxon>
        <taxon>Sphingomonadales</taxon>
        <taxon>Sphingomonadaceae</taxon>
        <taxon>Hephaestia</taxon>
    </lineage>
</organism>
<dbReference type="InterPro" id="IPR052747">
    <property type="entry name" value="TA_system_RelE_toxin"/>
</dbReference>
<dbReference type="Proteomes" id="UP000266568">
    <property type="component" value="Unassembled WGS sequence"/>
</dbReference>
<dbReference type="GO" id="GO:0004519">
    <property type="term" value="F:endonuclease activity"/>
    <property type="evidence" value="ECO:0007669"/>
    <property type="project" value="UniProtKB-KW"/>
</dbReference>
<gene>
    <name evidence="2" type="ORF">DFR49_4353</name>
</gene>
<keyword evidence="1" id="KW-1277">Toxin-antitoxin system</keyword>
<keyword evidence="3" id="KW-1185">Reference proteome</keyword>
<accession>A0A397NL02</accession>
<dbReference type="SUPFAM" id="SSF143011">
    <property type="entry name" value="RelE-like"/>
    <property type="match status" value="1"/>
</dbReference>
<sequence>MGREVTYTKAALKALVRMPANASKLIRSKVTQYAAAPDALANNVTTMKGGSGYVRMRVGDWRVIMDADTMTVLVIDIGPRGGIYD</sequence>
<proteinExistence type="predicted"/>
<evidence type="ECO:0000313" key="3">
    <source>
        <dbReference type="Proteomes" id="UP000266568"/>
    </source>
</evidence>